<comment type="subunit">
    <text evidence="9">May be part of a spliceosome complex.</text>
</comment>
<keyword evidence="5 9" id="KW-0507">mRNA processing</keyword>
<proteinExistence type="inferred from homology"/>
<dbReference type="Proteomes" id="UP000765509">
    <property type="component" value="Unassembled WGS sequence"/>
</dbReference>
<evidence type="ECO:0000256" key="6">
    <source>
        <dbReference type="ARBA" id="ARBA00022728"/>
    </source>
</evidence>
<evidence type="ECO:0000256" key="5">
    <source>
        <dbReference type="ARBA" id="ARBA00022664"/>
    </source>
</evidence>
<dbReference type="OrthoDB" id="199717at2759"/>
<reference evidence="10" key="1">
    <citation type="submission" date="2021-03" db="EMBL/GenBank/DDBJ databases">
        <title>Draft genome sequence of rust myrtle Austropuccinia psidii MF-1, a brazilian biotype.</title>
        <authorList>
            <person name="Quecine M.C."/>
            <person name="Pachon D.M.R."/>
            <person name="Bonatelli M.L."/>
            <person name="Correr F.H."/>
            <person name="Franceschini L.M."/>
            <person name="Leite T.F."/>
            <person name="Margarido G.R.A."/>
            <person name="Almeida C.A."/>
            <person name="Ferrarezi J.A."/>
            <person name="Labate C.A."/>
        </authorList>
    </citation>
    <scope>NUCLEOTIDE SEQUENCE</scope>
    <source>
        <strain evidence="10">MF-1</strain>
    </source>
</reference>
<evidence type="ECO:0000313" key="10">
    <source>
        <dbReference type="EMBL" id="MBW0491550.1"/>
    </source>
</evidence>
<comment type="subcellular location">
    <subcellularLocation>
        <location evidence="2 9">Nucleus</location>
    </subcellularLocation>
</comment>
<dbReference type="GO" id="GO:0071013">
    <property type="term" value="C:catalytic step 2 spliceosome"/>
    <property type="evidence" value="ECO:0007669"/>
    <property type="project" value="TreeGrafter"/>
</dbReference>
<dbReference type="PANTHER" id="PTHR13264">
    <property type="entry name" value="GCIP-INTERACTING PROTEIN P29"/>
    <property type="match status" value="1"/>
</dbReference>
<sequence length="358" mass="40193">MLSSYQFSIKPKLTSSICFTSGVKNIILLAKPTSARNQLAQCSSGAGWRLRPVGNGLYTEATSGSPEMDRLGVVRQMANETLPPATLSPPSSSTDHCQITTMEITPGAMGCPQDAMASDARLEKLQQLRQKMRETSRANRKDVIAEANRSHATAKEIARLERKKVQAIALGQKTDAASAGEDLERKRAWQYSIEDNEKWDKKLKRKQSRGNHEFTDYDDFARRKYKKDIDHLKPDLVNYNKQRAAAAGSQISSASSLSQADQPSTSVIQQAAADNLYRNMDSLVYADHKPSEEAIDRVVGKLNLDIDKRSKRSRVRKEEDGEITYINDKNKAFNQKIGRFYDKYTEEIRENIERGTAL</sequence>
<comment type="caution">
    <text evidence="10">The sequence shown here is derived from an EMBL/GenBank/DDBJ whole genome shotgun (WGS) entry which is preliminary data.</text>
</comment>
<evidence type="ECO:0000256" key="3">
    <source>
        <dbReference type="ARBA" id="ARBA00010028"/>
    </source>
</evidence>
<dbReference type="PANTHER" id="PTHR13264:SF5">
    <property type="entry name" value="PRE-MRNA-SPLICING FACTOR SYF2"/>
    <property type="match status" value="1"/>
</dbReference>
<dbReference type="Pfam" id="PF08231">
    <property type="entry name" value="SYF2"/>
    <property type="match status" value="1"/>
</dbReference>
<organism evidence="10 11">
    <name type="scientific">Austropuccinia psidii MF-1</name>
    <dbReference type="NCBI Taxonomy" id="1389203"/>
    <lineage>
        <taxon>Eukaryota</taxon>
        <taxon>Fungi</taxon>
        <taxon>Dikarya</taxon>
        <taxon>Basidiomycota</taxon>
        <taxon>Pucciniomycotina</taxon>
        <taxon>Pucciniomycetes</taxon>
        <taxon>Pucciniales</taxon>
        <taxon>Sphaerophragmiaceae</taxon>
        <taxon>Austropuccinia</taxon>
    </lineage>
</organism>
<evidence type="ECO:0000256" key="9">
    <source>
        <dbReference type="RuleBase" id="RU367148"/>
    </source>
</evidence>
<dbReference type="EMBL" id="AVOT02011137">
    <property type="protein sequence ID" value="MBW0491550.1"/>
    <property type="molecule type" value="Genomic_DNA"/>
</dbReference>
<protein>
    <recommendedName>
        <fullName evidence="4 9">Pre-mRNA-splicing factor SYF2</fullName>
    </recommendedName>
</protein>
<name>A0A9Q3CXM8_9BASI</name>
<comment type="similarity">
    <text evidence="3 9">Belongs to the SYF2 family.</text>
</comment>
<dbReference type="GO" id="GO:0000398">
    <property type="term" value="P:mRNA splicing, via spliceosome"/>
    <property type="evidence" value="ECO:0007669"/>
    <property type="project" value="UniProtKB-UniRule"/>
</dbReference>
<gene>
    <name evidence="10" type="ORF">O181_031265</name>
</gene>
<evidence type="ECO:0000256" key="8">
    <source>
        <dbReference type="ARBA" id="ARBA00023242"/>
    </source>
</evidence>
<dbReference type="InterPro" id="IPR013260">
    <property type="entry name" value="mRNA_splic_SYF2"/>
</dbReference>
<dbReference type="AlphaFoldDB" id="A0A9Q3CXM8"/>
<evidence type="ECO:0000313" key="11">
    <source>
        <dbReference type="Proteomes" id="UP000765509"/>
    </source>
</evidence>
<evidence type="ECO:0000256" key="2">
    <source>
        <dbReference type="ARBA" id="ARBA00004123"/>
    </source>
</evidence>
<evidence type="ECO:0000256" key="4">
    <source>
        <dbReference type="ARBA" id="ARBA00014745"/>
    </source>
</evidence>
<keyword evidence="6 9" id="KW-0747">Spliceosome</keyword>
<dbReference type="GO" id="GO:0071014">
    <property type="term" value="C:post-mRNA release spliceosomal complex"/>
    <property type="evidence" value="ECO:0007669"/>
    <property type="project" value="TreeGrafter"/>
</dbReference>
<dbReference type="GO" id="GO:0000974">
    <property type="term" value="C:Prp19 complex"/>
    <property type="evidence" value="ECO:0007669"/>
    <property type="project" value="TreeGrafter"/>
</dbReference>
<keyword evidence="8 9" id="KW-0539">Nucleus</keyword>
<comment type="function">
    <text evidence="1 9">Involved in pre-mRNA splicing.</text>
</comment>
<keyword evidence="11" id="KW-1185">Reference proteome</keyword>
<evidence type="ECO:0000256" key="7">
    <source>
        <dbReference type="ARBA" id="ARBA00023187"/>
    </source>
</evidence>
<evidence type="ECO:0000256" key="1">
    <source>
        <dbReference type="ARBA" id="ARBA00003777"/>
    </source>
</evidence>
<keyword evidence="7 9" id="KW-0508">mRNA splicing</keyword>
<accession>A0A9Q3CXM8</accession>